<name>A0A1G7XB05_9GAMM</name>
<reference evidence="1 2" key="1">
    <citation type="submission" date="2016-10" db="EMBL/GenBank/DDBJ databases">
        <authorList>
            <person name="de Groot N.N."/>
        </authorList>
    </citation>
    <scope>NUCLEOTIDE SEQUENCE [LARGE SCALE GENOMIC DNA]</scope>
    <source>
        <strain evidence="1 2">LMG 18387</strain>
    </source>
</reference>
<dbReference type="AlphaFoldDB" id="A0A1G7XB05"/>
<dbReference type="RefSeq" id="WP_084306432.1">
    <property type="nucleotide sequence ID" value="NZ_FNDG01000001.1"/>
</dbReference>
<evidence type="ECO:0000313" key="1">
    <source>
        <dbReference type="EMBL" id="SDG81283.1"/>
    </source>
</evidence>
<protein>
    <submittedName>
        <fullName evidence="1">Uncharacterized protein</fullName>
    </submittedName>
</protein>
<accession>A0A1G7XB05</accession>
<dbReference type="STRING" id="29435.SAMN05216588_10147"/>
<gene>
    <name evidence="1" type="ORF">SAMN05216588_10147</name>
</gene>
<sequence>MSRSKSVIVPFPTPPNPLQRHVADDGWILAAAEYRAALLAKLLRRIPQQELADTSSVLLSELVVLYRQAINQTHGRAGPE</sequence>
<proteinExistence type="predicted"/>
<dbReference type="Proteomes" id="UP000198606">
    <property type="component" value="Unassembled WGS sequence"/>
</dbReference>
<evidence type="ECO:0000313" key="2">
    <source>
        <dbReference type="Proteomes" id="UP000198606"/>
    </source>
</evidence>
<dbReference type="EMBL" id="FNDG01000001">
    <property type="protein sequence ID" value="SDG81283.1"/>
    <property type="molecule type" value="Genomic_DNA"/>
</dbReference>
<organism evidence="1 2">
    <name type="scientific">Phytopseudomonas flavescens</name>
    <dbReference type="NCBI Taxonomy" id="29435"/>
    <lineage>
        <taxon>Bacteria</taxon>
        <taxon>Pseudomonadati</taxon>
        <taxon>Pseudomonadota</taxon>
        <taxon>Gammaproteobacteria</taxon>
        <taxon>Pseudomonadales</taxon>
        <taxon>Pseudomonadaceae</taxon>
        <taxon>Phytopseudomonas</taxon>
    </lineage>
</organism>